<evidence type="ECO:0000313" key="3">
    <source>
        <dbReference type="EMBL" id="TFB52017.1"/>
    </source>
</evidence>
<feature type="transmembrane region" description="Helical" evidence="2">
    <location>
        <begin position="43"/>
        <end position="63"/>
    </location>
</feature>
<evidence type="ECO:0000256" key="1">
    <source>
        <dbReference type="SAM" id="MobiDB-lite"/>
    </source>
</evidence>
<gene>
    <name evidence="3" type="ORF">E3O23_07500</name>
</gene>
<sequence>MSDNLARVLEPSGQGIWAQALPAARRHIEAVAPRAERRTRPRIVYALTAGAGMAVIVIAQLLLSVGISQGAYEISTLQSSQVELGRTTESLSEDLVKVSSPQNLAANAAALGMVSNSTPAYLRLSDGAVLGAPVSAAGTPANAGSGAAGLVPNALLSGIPLVTDLVPAGAQGTGIGTTSATGHGRSAAARAAHAPAAPAAPASGLPSPSTR</sequence>
<dbReference type="RefSeq" id="WP_134489680.1">
    <property type="nucleotide sequence ID" value="NZ_SOEZ01000038.1"/>
</dbReference>
<dbReference type="OrthoDB" id="4792842at2"/>
<dbReference type="AlphaFoldDB" id="A0A4R8UHL3"/>
<protein>
    <recommendedName>
        <fullName evidence="5">Cell division protein FtsL</fullName>
    </recommendedName>
</protein>
<comment type="caution">
    <text evidence="3">The sequence shown here is derived from an EMBL/GenBank/DDBJ whole genome shotgun (WGS) entry which is preliminary data.</text>
</comment>
<evidence type="ECO:0000256" key="2">
    <source>
        <dbReference type="SAM" id="Phobius"/>
    </source>
</evidence>
<keyword evidence="2" id="KW-0472">Membrane</keyword>
<keyword evidence="4" id="KW-1185">Reference proteome</keyword>
<feature type="region of interest" description="Disordered" evidence="1">
    <location>
        <begin position="176"/>
        <end position="211"/>
    </location>
</feature>
<keyword evidence="2" id="KW-1133">Transmembrane helix</keyword>
<reference evidence="3 4" key="1">
    <citation type="submission" date="2019-03" db="EMBL/GenBank/DDBJ databases">
        <title>Genomics of glacier-inhabiting Cryobacterium strains.</title>
        <authorList>
            <person name="Liu Q."/>
            <person name="Xin Y.-H."/>
        </authorList>
    </citation>
    <scope>NUCLEOTIDE SEQUENCE [LARGE SCALE GENOMIC DNA]</scope>
    <source>
        <strain evidence="3 4">Sr47</strain>
    </source>
</reference>
<organism evidence="3 4">
    <name type="scientific">Cryobacterium tagatosivorans</name>
    <dbReference type="NCBI Taxonomy" id="1259199"/>
    <lineage>
        <taxon>Bacteria</taxon>
        <taxon>Bacillati</taxon>
        <taxon>Actinomycetota</taxon>
        <taxon>Actinomycetes</taxon>
        <taxon>Micrococcales</taxon>
        <taxon>Microbacteriaceae</taxon>
        <taxon>Cryobacterium</taxon>
    </lineage>
</organism>
<dbReference type="EMBL" id="SOEZ01000038">
    <property type="protein sequence ID" value="TFB52017.1"/>
    <property type="molecule type" value="Genomic_DNA"/>
</dbReference>
<keyword evidence="2" id="KW-0812">Transmembrane</keyword>
<name>A0A4R8UHL3_9MICO</name>
<dbReference type="Proteomes" id="UP000297866">
    <property type="component" value="Unassembled WGS sequence"/>
</dbReference>
<evidence type="ECO:0008006" key="5">
    <source>
        <dbReference type="Google" id="ProtNLM"/>
    </source>
</evidence>
<proteinExistence type="predicted"/>
<accession>A0A4R8UHL3</accession>
<evidence type="ECO:0000313" key="4">
    <source>
        <dbReference type="Proteomes" id="UP000297866"/>
    </source>
</evidence>